<accession>A0A9Q1DUF6</accession>
<proteinExistence type="predicted"/>
<dbReference type="EMBL" id="JAFJMO010000003">
    <property type="protein sequence ID" value="KAJ8281974.1"/>
    <property type="molecule type" value="Genomic_DNA"/>
</dbReference>
<name>A0A9Q1DUF6_CONCO</name>
<sequence length="143" mass="15993">MRSAAVQGQKICESSNSRLAGSCFYHVSAMIPSGFLYIDRTLPPGSREPNGVTQLEVFWHYQLNTPPPVMSTITDSRPGLDLFRARPHPTRELGSQMWTWDSMSSFRPTTAQGQILEVIQMSAEEDEAITSLLKLHYQIHAGV</sequence>
<evidence type="ECO:0000313" key="1">
    <source>
        <dbReference type="EMBL" id="KAJ8281974.1"/>
    </source>
</evidence>
<gene>
    <name evidence="1" type="ORF">COCON_G00044930</name>
</gene>
<organism evidence="1 2">
    <name type="scientific">Conger conger</name>
    <name type="common">Conger eel</name>
    <name type="synonym">Muraena conger</name>
    <dbReference type="NCBI Taxonomy" id="82655"/>
    <lineage>
        <taxon>Eukaryota</taxon>
        <taxon>Metazoa</taxon>
        <taxon>Chordata</taxon>
        <taxon>Craniata</taxon>
        <taxon>Vertebrata</taxon>
        <taxon>Euteleostomi</taxon>
        <taxon>Actinopterygii</taxon>
        <taxon>Neopterygii</taxon>
        <taxon>Teleostei</taxon>
        <taxon>Anguilliformes</taxon>
        <taxon>Congridae</taxon>
        <taxon>Conger</taxon>
    </lineage>
</organism>
<protein>
    <submittedName>
        <fullName evidence="1">Uncharacterized protein</fullName>
    </submittedName>
</protein>
<dbReference type="AlphaFoldDB" id="A0A9Q1DUF6"/>
<comment type="caution">
    <text evidence="1">The sequence shown here is derived from an EMBL/GenBank/DDBJ whole genome shotgun (WGS) entry which is preliminary data.</text>
</comment>
<dbReference type="OrthoDB" id="9945911at2759"/>
<dbReference type="Proteomes" id="UP001152803">
    <property type="component" value="Unassembled WGS sequence"/>
</dbReference>
<keyword evidence="2" id="KW-1185">Reference proteome</keyword>
<evidence type="ECO:0000313" key="2">
    <source>
        <dbReference type="Proteomes" id="UP001152803"/>
    </source>
</evidence>
<reference evidence="1" key="1">
    <citation type="journal article" date="2023" name="Science">
        <title>Genome structures resolve the early diversification of teleost fishes.</title>
        <authorList>
            <person name="Parey E."/>
            <person name="Louis A."/>
            <person name="Montfort J."/>
            <person name="Bouchez O."/>
            <person name="Roques C."/>
            <person name="Iampietro C."/>
            <person name="Lluch J."/>
            <person name="Castinel A."/>
            <person name="Donnadieu C."/>
            <person name="Desvignes T."/>
            <person name="Floi Bucao C."/>
            <person name="Jouanno E."/>
            <person name="Wen M."/>
            <person name="Mejri S."/>
            <person name="Dirks R."/>
            <person name="Jansen H."/>
            <person name="Henkel C."/>
            <person name="Chen W.J."/>
            <person name="Zahm M."/>
            <person name="Cabau C."/>
            <person name="Klopp C."/>
            <person name="Thompson A.W."/>
            <person name="Robinson-Rechavi M."/>
            <person name="Braasch I."/>
            <person name="Lecointre G."/>
            <person name="Bobe J."/>
            <person name="Postlethwait J.H."/>
            <person name="Berthelot C."/>
            <person name="Roest Crollius H."/>
            <person name="Guiguen Y."/>
        </authorList>
    </citation>
    <scope>NUCLEOTIDE SEQUENCE</scope>
    <source>
        <strain evidence="1">Concon-B</strain>
    </source>
</reference>